<dbReference type="SMR" id="A0A482WIZ2"/>
<dbReference type="Pfam" id="PF15964">
    <property type="entry name" value="CCCAP"/>
    <property type="match status" value="2"/>
</dbReference>
<dbReference type="GO" id="GO:0035148">
    <property type="term" value="P:tube formation"/>
    <property type="evidence" value="ECO:0007669"/>
    <property type="project" value="TreeGrafter"/>
</dbReference>
<protein>
    <recommendedName>
        <fullName evidence="5">Serologically defined colon cancer antigen 8 homolog</fullName>
    </recommendedName>
</protein>
<keyword evidence="1" id="KW-0175">Coiled coil</keyword>
<evidence type="ECO:0000256" key="1">
    <source>
        <dbReference type="SAM" id="Coils"/>
    </source>
</evidence>
<evidence type="ECO:0008006" key="5">
    <source>
        <dbReference type="Google" id="ProtNLM"/>
    </source>
</evidence>
<feature type="coiled-coil region" evidence="1">
    <location>
        <begin position="147"/>
        <end position="174"/>
    </location>
</feature>
<reference evidence="3 4" key="1">
    <citation type="journal article" date="2017" name="Gigascience">
        <title>Genome sequence of the small brown planthopper, Laodelphax striatellus.</title>
        <authorList>
            <person name="Zhu J."/>
            <person name="Jiang F."/>
            <person name="Wang X."/>
            <person name="Yang P."/>
            <person name="Bao Y."/>
            <person name="Zhao W."/>
            <person name="Wang W."/>
            <person name="Lu H."/>
            <person name="Wang Q."/>
            <person name="Cui N."/>
            <person name="Li J."/>
            <person name="Chen X."/>
            <person name="Luo L."/>
            <person name="Yu J."/>
            <person name="Kang L."/>
            <person name="Cui F."/>
        </authorList>
    </citation>
    <scope>NUCLEOTIDE SEQUENCE [LARGE SCALE GENOMIC DNA]</scope>
    <source>
        <strain evidence="3">Lst14</strain>
    </source>
</reference>
<dbReference type="Proteomes" id="UP000291343">
    <property type="component" value="Unassembled WGS sequence"/>
</dbReference>
<feature type="region of interest" description="Disordered" evidence="2">
    <location>
        <begin position="1"/>
        <end position="54"/>
    </location>
</feature>
<dbReference type="GO" id="GO:0030010">
    <property type="term" value="P:establishment of cell polarity"/>
    <property type="evidence" value="ECO:0007669"/>
    <property type="project" value="TreeGrafter"/>
</dbReference>
<organism evidence="3 4">
    <name type="scientific">Laodelphax striatellus</name>
    <name type="common">Small brown planthopper</name>
    <name type="synonym">Delphax striatella</name>
    <dbReference type="NCBI Taxonomy" id="195883"/>
    <lineage>
        <taxon>Eukaryota</taxon>
        <taxon>Metazoa</taxon>
        <taxon>Ecdysozoa</taxon>
        <taxon>Arthropoda</taxon>
        <taxon>Hexapoda</taxon>
        <taxon>Insecta</taxon>
        <taxon>Pterygota</taxon>
        <taxon>Neoptera</taxon>
        <taxon>Paraneoptera</taxon>
        <taxon>Hemiptera</taxon>
        <taxon>Auchenorrhyncha</taxon>
        <taxon>Fulgoroidea</taxon>
        <taxon>Delphacidae</taxon>
        <taxon>Criomorphinae</taxon>
        <taxon>Laodelphax</taxon>
    </lineage>
</organism>
<evidence type="ECO:0000313" key="4">
    <source>
        <dbReference type="Proteomes" id="UP000291343"/>
    </source>
</evidence>
<name>A0A482WIZ2_LAOST</name>
<keyword evidence="4" id="KW-1185">Reference proteome</keyword>
<dbReference type="GO" id="GO:0007098">
    <property type="term" value="P:centrosome cycle"/>
    <property type="evidence" value="ECO:0007669"/>
    <property type="project" value="InterPro"/>
</dbReference>
<evidence type="ECO:0000313" key="3">
    <source>
        <dbReference type="EMBL" id="RZF33151.1"/>
    </source>
</evidence>
<proteinExistence type="predicted"/>
<gene>
    <name evidence="3" type="ORF">LSTR_LSTR004837</name>
</gene>
<evidence type="ECO:0000256" key="2">
    <source>
        <dbReference type="SAM" id="MobiDB-lite"/>
    </source>
</evidence>
<feature type="coiled-coil region" evidence="1">
    <location>
        <begin position="241"/>
        <end position="384"/>
    </location>
</feature>
<dbReference type="OrthoDB" id="10252347at2759"/>
<dbReference type="EMBL" id="QKKF02034760">
    <property type="protein sequence ID" value="RZF33151.1"/>
    <property type="molecule type" value="Genomic_DNA"/>
</dbReference>
<comment type="caution">
    <text evidence="3">The sequence shown here is derived from an EMBL/GenBank/DDBJ whole genome shotgun (WGS) entry which is preliminary data.</text>
</comment>
<dbReference type="InterPro" id="IPR031887">
    <property type="entry name" value="SDCCAG8"/>
</dbReference>
<accession>A0A482WIZ2</accession>
<sequence>MLGCRRPRSTLPPAPPSVGRHLRPRLSHSASSLSEMLRSKKSKNRKGGRMDHLRKRTTDYTDFAYKEAVSKLRYLLAESYNPASGLPKYTISHHHRHHHTVFADDVGTDQNTSMSLPVPVTHVSPPKRPYPVPTNTQQAPAELISFIEKQEEYIEQLEKESQYCRDELSNLMGKVKEVISENEGLHERRKSGILKTAFDSFEIEDYEDYDDDANDEKEYKVTEPNGKRPLMGPNIVFESRISELEAQLTQAKMDLRKAQEEAESLRKQLAESRIYPAVENVSEVDSDRQIQMLQREKEELMEIVEKLQATVAQIRDKEANATQKVRRSLDVVDQAQFEKNQAELEVRRLKAEVDRLNEKLRESAAEQTRRLTELERRYATQAEQLSGDLATQWDNNTRLSLELDRQRRLETDLRRDLLHKVATIDDLKKELNSRITCRVKVGPVCKGSLQSEVVAGGAEREGLEAEAAGARLALERAERAAKQDSARLTAEVQALRQRLDRADADLLHSRKDNLRLGEHVSSLERELHMAKLANEEVGSMKDSKREKELTAMIMDMDAKHVKNVAELEGMIQSQTQLMEKLKDECQMLTRKLEDCTTRHKRDKSSLKEQNEKLVDRLSRVWENCKDLRSVCAQYGIDVDGQMTEWLVDTSSRSTMSPPCPLSPRQIEGEEEEGVAVARQLQASLPQLPADAILCNRNRTCHRLYKSTDNLINY</sequence>
<dbReference type="GO" id="GO:0001764">
    <property type="term" value="P:neuron migration"/>
    <property type="evidence" value="ECO:0007669"/>
    <property type="project" value="TreeGrafter"/>
</dbReference>
<dbReference type="PANTHER" id="PTHR34343:SF1">
    <property type="entry name" value="SEROLOGICALLY DEFINED COLON CANCER ANTIGEN 8"/>
    <property type="match status" value="1"/>
</dbReference>
<dbReference type="FunCoup" id="A0A482WIZ2">
    <property type="interactions" value="44"/>
</dbReference>
<dbReference type="AlphaFoldDB" id="A0A482WIZ2"/>
<feature type="coiled-coil region" evidence="1">
    <location>
        <begin position="460"/>
        <end position="505"/>
    </location>
</feature>
<feature type="coiled-coil region" evidence="1">
    <location>
        <begin position="564"/>
        <end position="598"/>
    </location>
</feature>
<dbReference type="STRING" id="195883.A0A482WIZ2"/>
<dbReference type="GO" id="GO:0005814">
    <property type="term" value="C:centriole"/>
    <property type="evidence" value="ECO:0007669"/>
    <property type="project" value="TreeGrafter"/>
</dbReference>
<dbReference type="InParanoid" id="A0A482WIZ2"/>
<dbReference type="GO" id="GO:0005813">
    <property type="term" value="C:centrosome"/>
    <property type="evidence" value="ECO:0007669"/>
    <property type="project" value="InterPro"/>
</dbReference>
<dbReference type="PANTHER" id="PTHR34343">
    <property type="entry name" value="SEROLOGICALLY DEFINED COLON CANCER ANTIGEN 8"/>
    <property type="match status" value="1"/>
</dbReference>